<dbReference type="EMBL" id="AWSU01000355">
    <property type="protein sequence ID" value="ERI73950.1"/>
    <property type="molecule type" value="Genomic_DNA"/>
</dbReference>
<proteinExistence type="predicted"/>
<reference evidence="1 2" key="1">
    <citation type="submission" date="2013-07" db="EMBL/GenBank/DDBJ databases">
        <authorList>
            <person name="Weinstock G."/>
            <person name="Sodergren E."/>
            <person name="Wylie T."/>
            <person name="Fulton L."/>
            <person name="Fulton R."/>
            <person name="Fronick C."/>
            <person name="O'Laughlin M."/>
            <person name="Godfrey J."/>
            <person name="Miner T."/>
            <person name="Herter B."/>
            <person name="Appelbaum E."/>
            <person name="Cordes M."/>
            <person name="Lek S."/>
            <person name="Wollam A."/>
            <person name="Pepin K.H."/>
            <person name="Palsikar V.B."/>
            <person name="Mitreva M."/>
            <person name="Wilson R.K."/>
        </authorList>
    </citation>
    <scope>NUCLEOTIDE SEQUENCE [LARGE SCALE GENOMIC DNA]</scope>
    <source>
        <strain evidence="1 2">ATCC 14940</strain>
    </source>
</reference>
<evidence type="ECO:0000313" key="2">
    <source>
        <dbReference type="Proteomes" id="UP000016491"/>
    </source>
</evidence>
<gene>
    <name evidence="1" type="ORF">CLOSYM_04500</name>
</gene>
<name>A0ABC9TRR2_CLOSY</name>
<sequence length="44" mass="5057">MAVFSQQFSHDVFREVFSLFFAKIPSCAARNDVFCRFCASFVTV</sequence>
<protein>
    <submittedName>
        <fullName evidence="1">Uncharacterized protein</fullName>
    </submittedName>
</protein>
<evidence type="ECO:0000313" key="1">
    <source>
        <dbReference type="EMBL" id="ERI73950.1"/>
    </source>
</evidence>
<dbReference type="AlphaFoldDB" id="A0ABC9TRR2"/>
<dbReference type="Proteomes" id="UP000016491">
    <property type="component" value="Unassembled WGS sequence"/>
</dbReference>
<accession>A0ABC9TRR2</accession>
<comment type="caution">
    <text evidence="1">The sequence shown here is derived from an EMBL/GenBank/DDBJ whole genome shotgun (WGS) entry which is preliminary data.</text>
</comment>
<organism evidence="1 2">
    <name type="scientific">[Clostridium] symbiosum ATCC 14940</name>
    <dbReference type="NCBI Taxonomy" id="411472"/>
    <lineage>
        <taxon>Bacteria</taxon>
        <taxon>Bacillati</taxon>
        <taxon>Bacillota</taxon>
        <taxon>Clostridia</taxon>
        <taxon>Lachnospirales</taxon>
        <taxon>Lachnospiraceae</taxon>
        <taxon>Otoolea</taxon>
    </lineage>
</organism>